<keyword evidence="6 7" id="KW-0414">Isoprene biosynthesis</keyword>
<comment type="catalytic activity">
    <reaction evidence="7">
        <text>(2E)-4-hydroxy-3-methylbut-2-enyl diphosphate + oxidized [flavodoxin] + H2O + 2 H(+) = 2-C-methyl-D-erythritol 2,4-cyclic diphosphate + reduced [flavodoxin]</text>
        <dbReference type="Rhea" id="RHEA:43604"/>
        <dbReference type="Rhea" id="RHEA-COMP:10622"/>
        <dbReference type="Rhea" id="RHEA-COMP:10623"/>
        <dbReference type="ChEBI" id="CHEBI:15377"/>
        <dbReference type="ChEBI" id="CHEBI:15378"/>
        <dbReference type="ChEBI" id="CHEBI:57618"/>
        <dbReference type="ChEBI" id="CHEBI:58210"/>
        <dbReference type="ChEBI" id="CHEBI:58483"/>
        <dbReference type="ChEBI" id="CHEBI:128753"/>
        <dbReference type="EC" id="1.17.7.3"/>
    </reaction>
</comment>
<proteinExistence type="inferred from homology"/>
<dbReference type="GO" id="GO:0141197">
    <property type="term" value="F:4-hydroxy-3-methylbut-2-enyl-diphosphate synthase activity (flavodoxin)"/>
    <property type="evidence" value="ECO:0007669"/>
    <property type="project" value="UniProtKB-EC"/>
</dbReference>
<organism evidence="10 11">
    <name type="scientific">Oligosphaera ethanolica</name>
    <dbReference type="NCBI Taxonomy" id="760260"/>
    <lineage>
        <taxon>Bacteria</taxon>
        <taxon>Pseudomonadati</taxon>
        <taxon>Lentisphaerota</taxon>
        <taxon>Oligosphaeria</taxon>
        <taxon>Oligosphaerales</taxon>
        <taxon>Oligosphaeraceae</taxon>
        <taxon>Oligosphaera</taxon>
    </lineage>
</organism>
<evidence type="ECO:0000256" key="5">
    <source>
        <dbReference type="ARBA" id="ARBA00023014"/>
    </source>
</evidence>
<evidence type="ECO:0000259" key="9">
    <source>
        <dbReference type="Pfam" id="PF26540"/>
    </source>
</evidence>
<evidence type="ECO:0000313" key="10">
    <source>
        <dbReference type="EMBL" id="MDQ0288834.1"/>
    </source>
</evidence>
<dbReference type="Gene3D" id="3.20.20.20">
    <property type="entry name" value="Dihydropteroate synthase-like"/>
    <property type="match status" value="1"/>
</dbReference>
<reference evidence="10" key="1">
    <citation type="submission" date="2023-07" db="EMBL/GenBank/DDBJ databases">
        <title>Genomic Encyclopedia of Type Strains, Phase IV (KMG-IV): sequencing the most valuable type-strain genomes for metagenomic binning, comparative biology and taxonomic classification.</title>
        <authorList>
            <person name="Goeker M."/>
        </authorList>
    </citation>
    <scope>NUCLEOTIDE SEQUENCE</scope>
    <source>
        <strain evidence="10">DSM 24202</strain>
    </source>
</reference>
<dbReference type="InterPro" id="IPR016425">
    <property type="entry name" value="IspG_bac"/>
</dbReference>
<evidence type="ECO:0000256" key="7">
    <source>
        <dbReference type="HAMAP-Rule" id="MF_00159"/>
    </source>
</evidence>
<evidence type="ECO:0000256" key="1">
    <source>
        <dbReference type="ARBA" id="ARBA00022485"/>
    </source>
</evidence>
<dbReference type="Proteomes" id="UP001238163">
    <property type="component" value="Unassembled WGS sequence"/>
</dbReference>
<keyword evidence="3 7" id="KW-0560">Oxidoreductase</keyword>
<dbReference type="InterPro" id="IPR058578">
    <property type="entry name" value="IspG_TIM"/>
</dbReference>
<dbReference type="Gene3D" id="3.30.413.10">
    <property type="entry name" value="Sulfite Reductase Hemoprotein, domain 1"/>
    <property type="match status" value="1"/>
</dbReference>
<protein>
    <recommendedName>
        <fullName evidence="7">4-hydroxy-3-methylbut-2-en-1-yl diphosphate synthase (flavodoxin)</fullName>
        <ecNumber evidence="7">1.17.7.3</ecNumber>
    </recommendedName>
    <alternativeName>
        <fullName evidence="7">1-hydroxy-2-methyl-2-(E)-butenyl 4-diphosphate synthase</fullName>
    </alternativeName>
</protein>
<dbReference type="AlphaFoldDB" id="A0AAE4ALZ7"/>
<comment type="pathway">
    <text evidence="7">Isoprenoid biosynthesis; isopentenyl diphosphate biosynthesis via DXP pathway; isopentenyl diphosphate from 1-deoxy-D-xylulose 5-phosphate: step 5/6.</text>
</comment>
<dbReference type="NCBIfam" id="TIGR00612">
    <property type="entry name" value="ispG_gcpE"/>
    <property type="match status" value="1"/>
</dbReference>
<comment type="cofactor">
    <cofactor evidence="7">
        <name>[4Fe-4S] cluster</name>
        <dbReference type="ChEBI" id="CHEBI:49883"/>
    </cofactor>
    <text evidence="7">Binds 1 [4Fe-4S] cluster.</text>
</comment>
<dbReference type="PIRSF" id="PIRSF004640">
    <property type="entry name" value="IspG"/>
    <property type="match status" value="1"/>
</dbReference>
<evidence type="ECO:0000259" key="8">
    <source>
        <dbReference type="Pfam" id="PF04551"/>
    </source>
</evidence>
<dbReference type="EMBL" id="JAUSVL010000001">
    <property type="protein sequence ID" value="MDQ0288834.1"/>
    <property type="molecule type" value="Genomic_DNA"/>
</dbReference>
<comment type="function">
    <text evidence="7">Converts 2C-methyl-D-erythritol 2,4-cyclodiphosphate (ME-2,4cPP) into 1-hydroxy-2-methyl-2-(E)-butenyl 4-diphosphate.</text>
</comment>
<feature type="binding site" evidence="7">
    <location>
        <position position="270"/>
    </location>
    <ligand>
        <name>[4Fe-4S] cluster</name>
        <dbReference type="ChEBI" id="CHEBI:49883"/>
    </ligand>
</feature>
<evidence type="ECO:0000256" key="2">
    <source>
        <dbReference type="ARBA" id="ARBA00022723"/>
    </source>
</evidence>
<keyword evidence="11" id="KW-1185">Reference proteome</keyword>
<dbReference type="Pfam" id="PF04551">
    <property type="entry name" value="GcpE"/>
    <property type="match status" value="1"/>
</dbReference>
<accession>A0AAE4ALZ7</accession>
<sequence length="367" mass="37997">MHSSTPSAQIRQTRRIMLGRVPIGGGAPVSIQSMTNTPTGDADATLAQIGRLGALGCDIVRCAVPNAAVMDAFARICAESPLPVVADIHFDHELAIAAMAAGAHGIRVNPGNMKNADKVRCVAREAARRGCAVRIGVNGGSLAPEVRRRLGNGPEAFVASAKHYVELFASEGCEALKVSLKSSDVRTTVSACRLFAGQSDLPQHLGVTEAGPMSTGLVKSAMGIGALLLDGIGDTIRVSLTAPPEAEITAAKRILEAAGLRIAAPEIIACPTCGRTSIDLLPLVTAVEEAIIAIQADGYDINLRKVAIMGCEVNGPGEARDADIGIAGNMGQGILFKKGEKVRTLPADQLLDALIAEIKAAAVRRTP</sequence>
<evidence type="ECO:0000256" key="6">
    <source>
        <dbReference type="ARBA" id="ARBA00023229"/>
    </source>
</evidence>
<feature type="domain" description="IspG TIM-barrel" evidence="8">
    <location>
        <begin position="13"/>
        <end position="251"/>
    </location>
</feature>
<dbReference type="SUPFAM" id="SSF51717">
    <property type="entry name" value="Dihydropteroate synthetase-like"/>
    <property type="match status" value="1"/>
</dbReference>
<name>A0AAE4ALZ7_9BACT</name>
<keyword evidence="2 7" id="KW-0479">Metal-binding</keyword>
<evidence type="ECO:0000256" key="3">
    <source>
        <dbReference type="ARBA" id="ARBA00023002"/>
    </source>
</evidence>
<feature type="binding site" evidence="7">
    <location>
        <position position="311"/>
    </location>
    <ligand>
        <name>[4Fe-4S] cluster</name>
        <dbReference type="ChEBI" id="CHEBI:49883"/>
    </ligand>
</feature>
<comment type="caution">
    <text evidence="10">The sequence shown here is derived from an EMBL/GenBank/DDBJ whole genome shotgun (WGS) entry which is preliminary data.</text>
</comment>
<evidence type="ECO:0000313" key="11">
    <source>
        <dbReference type="Proteomes" id="UP001238163"/>
    </source>
</evidence>
<feature type="domain" description="IspG C-terminal" evidence="9">
    <location>
        <begin position="266"/>
        <end position="359"/>
    </location>
</feature>
<dbReference type="InterPro" id="IPR045854">
    <property type="entry name" value="NO2/SO3_Rdtase_4Fe4S_sf"/>
</dbReference>
<dbReference type="GO" id="GO:0016114">
    <property type="term" value="P:terpenoid biosynthetic process"/>
    <property type="evidence" value="ECO:0007669"/>
    <property type="project" value="InterPro"/>
</dbReference>
<keyword evidence="5 7" id="KW-0411">Iron-sulfur</keyword>
<dbReference type="GO" id="GO:0005506">
    <property type="term" value="F:iron ion binding"/>
    <property type="evidence" value="ECO:0007669"/>
    <property type="project" value="InterPro"/>
</dbReference>
<feature type="binding site" evidence="7">
    <location>
        <position position="318"/>
    </location>
    <ligand>
        <name>[4Fe-4S] cluster</name>
        <dbReference type="ChEBI" id="CHEBI:49883"/>
    </ligand>
</feature>
<dbReference type="GO" id="GO:0051539">
    <property type="term" value="F:4 iron, 4 sulfur cluster binding"/>
    <property type="evidence" value="ECO:0007669"/>
    <property type="project" value="UniProtKB-UniRule"/>
</dbReference>
<dbReference type="PANTHER" id="PTHR30454">
    <property type="entry name" value="4-HYDROXY-3-METHYLBUT-2-EN-1-YL DIPHOSPHATE SYNTHASE"/>
    <property type="match status" value="1"/>
</dbReference>
<dbReference type="PANTHER" id="PTHR30454:SF0">
    <property type="entry name" value="4-HYDROXY-3-METHYLBUT-2-EN-1-YL DIPHOSPHATE SYNTHASE (FERREDOXIN), CHLOROPLASTIC"/>
    <property type="match status" value="1"/>
</dbReference>
<keyword evidence="4 7" id="KW-0408">Iron</keyword>
<dbReference type="GO" id="GO:0046429">
    <property type="term" value="F:4-hydroxy-3-methylbut-2-en-1-yl diphosphate synthase activity (ferredoxin)"/>
    <property type="evidence" value="ECO:0007669"/>
    <property type="project" value="UniProtKB-UniRule"/>
</dbReference>
<dbReference type="EC" id="1.17.7.3" evidence="7"/>
<comment type="similarity">
    <text evidence="7">Belongs to the IspG family.</text>
</comment>
<dbReference type="InterPro" id="IPR004588">
    <property type="entry name" value="IspG_bac-typ"/>
</dbReference>
<dbReference type="InterPro" id="IPR058579">
    <property type="entry name" value="IspG_C"/>
</dbReference>
<gene>
    <name evidence="7" type="primary">ispG</name>
    <name evidence="10" type="ORF">J3R75_000941</name>
</gene>
<feature type="binding site" evidence="7">
    <location>
        <position position="273"/>
    </location>
    <ligand>
        <name>[4Fe-4S] cluster</name>
        <dbReference type="ChEBI" id="CHEBI:49883"/>
    </ligand>
</feature>
<dbReference type="InterPro" id="IPR011005">
    <property type="entry name" value="Dihydropteroate_synth-like_sf"/>
</dbReference>
<dbReference type="SUPFAM" id="SSF56014">
    <property type="entry name" value="Nitrite and sulphite reductase 4Fe-4S domain-like"/>
    <property type="match status" value="1"/>
</dbReference>
<dbReference type="NCBIfam" id="NF001540">
    <property type="entry name" value="PRK00366.1"/>
    <property type="match status" value="1"/>
</dbReference>
<evidence type="ECO:0000256" key="4">
    <source>
        <dbReference type="ARBA" id="ARBA00023004"/>
    </source>
</evidence>
<dbReference type="GO" id="GO:0019288">
    <property type="term" value="P:isopentenyl diphosphate biosynthetic process, methylerythritol 4-phosphate pathway"/>
    <property type="evidence" value="ECO:0007669"/>
    <property type="project" value="UniProtKB-UniRule"/>
</dbReference>
<dbReference type="RefSeq" id="WP_307260169.1">
    <property type="nucleotide sequence ID" value="NZ_JAUSVL010000001.1"/>
</dbReference>
<keyword evidence="1 7" id="KW-0004">4Fe-4S</keyword>
<dbReference type="Pfam" id="PF26540">
    <property type="entry name" value="GcpE_C"/>
    <property type="match status" value="1"/>
</dbReference>
<dbReference type="HAMAP" id="MF_00159">
    <property type="entry name" value="IspG"/>
    <property type="match status" value="1"/>
</dbReference>